<evidence type="ECO:0000256" key="1">
    <source>
        <dbReference type="ARBA" id="ARBA00009013"/>
    </source>
</evidence>
<dbReference type="Pfam" id="PF01740">
    <property type="entry name" value="STAS"/>
    <property type="match status" value="1"/>
</dbReference>
<evidence type="ECO:0000256" key="2">
    <source>
        <dbReference type="RuleBase" id="RU003749"/>
    </source>
</evidence>
<protein>
    <recommendedName>
        <fullName evidence="2">Anti-sigma factor antagonist</fullName>
    </recommendedName>
</protein>
<dbReference type="NCBIfam" id="TIGR00377">
    <property type="entry name" value="ant_ant_sig"/>
    <property type="match status" value="1"/>
</dbReference>
<organism evidence="4 5">
    <name type="scientific">Amycolatopsis albispora</name>
    <dbReference type="NCBI Taxonomy" id="1804986"/>
    <lineage>
        <taxon>Bacteria</taxon>
        <taxon>Bacillati</taxon>
        <taxon>Actinomycetota</taxon>
        <taxon>Actinomycetes</taxon>
        <taxon>Pseudonocardiales</taxon>
        <taxon>Pseudonocardiaceae</taxon>
        <taxon>Amycolatopsis</taxon>
    </lineage>
</organism>
<dbReference type="AlphaFoldDB" id="A0A344L1W7"/>
<feature type="domain" description="STAS" evidence="3">
    <location>
        <begin position="6"/>
        <end position="117"/>
    </location>
</feature>
<evidence type="ECO:0000259" key="3">
    <source>
        <dbReference type="PROSITE" id="PS50801"/>
    </source>
</evidence>
<keyword evidence="5" id="KW-1185">Reference proteome</keyword>
<dbReference type="InterPro" id="IPR036513">
    <property type="entry name" value="STAS_dom_sf"/>
</dbReference>
<name>A0A344L1W7_9PSEU</name>
<dbReference type="PANTHER" id="PTHR33495:SF2">
    <property type="entry name" value="ANTI-SIGMA FACTOR ANTAGONIST TM_1081-RELATED"/>
    <property type="match status" value="1"/>
</dbReference>
<accession>A0A344L1W7</accession>
<sequence>MPSELLELEHRAEESAVIVVASGDIDMLTVPALVAEFDTARELAKPPRPVVADFTKVNFLGSSGLAALVEIQQKCAEAGTPLRLVATGRVVPRAIEAAGLQPVLTIDETVEAALSRETESA</sequence>
<gene>
    <name evidence="4" type="ORF">A4R43_05460</name>
</gene>
<dbReference type="GO" id="GO:0043856">
    <property type="term" value="F:anti-sigma factor antagonist activity"/>
    <property type="evidence" value="ECO:0007669"/>
    <property type="project" value="InterPro"/>
</dbReference>
<dbReference type="Proteomes" id="UP000250434">
    <property type="component" value="Chromosome"/>
</dbReference>
<reference evidence="4 5" key="1">
    <citation type="submission" date="2016-04" db="EMBL/GenBank/DDBJ databases">
        <title>Complete genome sequence and analysis of deep-sea sediment isolate, Amycolatopsis sp. WP1.</title>
        <authorList>
            <person name="Wang H."/>
            <person name="Chen S."/>
            <person name="Wu Q."/>
        </authorList>
    </citation>
    <scope>NUCLEOTIDE SEQUENCE [LARGE SCALE GENOMIC DNA]</scope>
    <source>
        <strain evidence="4 5">WP1</strain>
    </source>
</reference>
<dbReference type="InterPro" id="IPR003658">
    <property type="entry name" value="Anti-sigma_ant"/>
</dbReference>
<dbReference type="PROSITE" id="PS50801">
    <property type="entry name" value="STAS"/>
    <property type="match status" value="1"/>
</dbReference>
<evidence type="ECO:0000313" key="5">
    <source>
        <dbReference type="Proteomes" id="UP000250434"/>
    </source>
</evidence>
<dbReference type="CDD" id="cd07043">
    <property type="entry name" value="STAS_anti-anti-sigma_factors"/>
    <property type="match status" value="1"/>
</dbReference>
<dbReference type="KEGG" id="aab:A4R43_05460"/>
<evidence type="ECO:0000313" key="4">
    <source>
        <dbReference type="EMBL" id="AXB42041.1"/>
    </source>
</evidence>
<dbReference type="InterPro" id="IPR002645">
    <property type="entry name" value="STAS_dom"/>
</dbReference>
<proteinExistence type="inferred from homology"/>
<dbReference type="SUPFAM" id="SSF52091">
    <property type="entry name" value="SpoIIaa-like"/>
    <property type="match status" value="1"/>
</dbReference>
<dbReference type="Gene3D" id="3.30.750.24">
    <property type="entry name" value="STAS domain"/>
    <property type="match status" value="1"/>
</dbReference>
<comment type="similarity">
    <text evidence="1 2">Belongs to the anti-sigma-factor antagonist family.</text>
</comment>
<dbReference type="EMBL" id="CP015163">
    <property type="protein sequence ID" value="AXB42041.1"/>
    <property type="molecule type" value="Genomic_DNA"/>
</dbReference>
<dbReference type="PANTHER" id="PTHR33495">
    <property type="entry name" value="ANTI-SIGMA FACTOR ANTAGONIST TM_1081-RELATED-RELATED"/>
    <property type="match status" value="1"/>
</dbReference>